<feature type="domain" description="OmpA-like" evidence="2">
    <location>
        <begin position="319"/>
        <end position="436"/>
    </location>
</feature>
<gene>
    <name evidence="3" type="ORF">HMPREF9195_02018</name>
</gene>
<comment type="caution">
    <text evidence="3">The sequence shown here is derived from an EMBL/GenBank/DDBJ whole genome shotgun (WGS) entry which is preliminary data.</text>
</comment>
<proteinExistence type="predicted"/>
<organism evidence="3 4">
    <name type="scientific">Treponema medium ATCC 700293</name>
    <dbReference type="NCBI Taxonomy" id="1125700"/>
    <lineage>
        <taxon>Bacteria</taxon>
        <taxon>Pseudomonadati</taxon>
        <taxon>Spirochaetota</taxon>
        <taxon>Spirochaetia</taxon>
        <taxon>Spirochaetales</taxon>
        <taxon>Treponemataceae</taxon>
        <taxon>Treponema</taxon>
    </lineage>
</organism>
<dbReference type="CDD" id="cd07185">
    <property type="entry name" value="OmpA_C-like"/>
    <property type="match status" value="1"/>
</dbReference>
<dbReference type="Gene3D" id="3.30.1330.60">
    <property type="entry name" value="OmpA-like domain"/>
    <property type="match status" value="1"/>
</dbReference>
<dbReference type="InterPro" id="IPR006665">
    <property type="entry name" value="OmpA-like"/>
</dbReference>
<dbReference type="AlphaFoldDB" id="A0AA87NKH6"/>
<dbReference type="RefSeq" id="WP_016523949.1">
    <property type="nucleotide sequence ID" value="NZ_KE332517.1"/>
</dbReference>
<evidence type="ECO:0000313" key="4">
    <source>
        <dbReference type="Proteomes" id="UP000014634"/>
    </source>
</evidence>
<dbReference type="InterPro" id="IPR036737">
    <property type="entry name" value="OmpA-like_sf"/>
</dbReference>
<dbReference type="PANTHER" id="PTHR30329">
    <property type="entry name" value="STATOR ELEMENT OF FLAGELLAR MOTOR COMPLEX"/>
    <property type="match status" value="1"/>
</dbReference>
<dbReference type="PROSITE" id="PS51123">
    <property type="entry name" value="OMPA_2"/>
    <property type="match status" value="1"/>
</dbReference>
<evidence type="ECO:0000256" key="1">
    <source>
        <dbReference type="PROSITE-ProRule" id="PRU00473"/>
    </source>
</evidence>
<accession>A0AA87NKH6</accession>
<dbReference type="EMBL" id="ATFE01000014">
    <property type="protein sequence ID" value="EPF27888.1"/>
    <property type="molecule type" value="Genomic_DNA"/>
</dbReference>
<dbReference type="PANTHER" id="PTHR30329:SF21">
    <property type="entry name" value="LIPOPROTEIN YIAD-RELATED"/>
    <property type="match status" value="1"/>
</dbReference>
<evidence type="ECO:0000259" key="2">
    <source>
        <dbReference type="PROSITE" id="PS51123"/>
    </source>
</evidence>
<sequence>MKYSLSLTVFVLCTSIFCYGYPSGMESQTVQNWETAQVDSKITIDLNKSGLYLPTDRNAAIRLIQQNRSSLLKNAYLSILVDSSHRIGNYLAEEKISFTDINTVINNGKSTAPILSQELQTAIVYHQNPLQGLANLFIKHNAPYTPSFFPLGTASKVYTGILIDARGQLPVHGEYSSEQLNPCLFPKIWNKNMNLIYEKNIVTPAQAKKQGIVLYTGTLDESEYRDRIGTEPLRIIARGVFGDNRTDPIISNEDAERILAKKENIELLRQGKIVIVCDKDTLQVSPTYPLEDEQFYFMYRDIEKFFLDREPESISVKAPKNIIKITMYDIRFVADSPEILPDETGRIDVIAEALKKVGPNTHFLIEGHTADLNRPEGERILSLQRADKIAEELAKRGIEASRMQTAGYGATRPIAPNDTSENRAKNRRVEITILRD</sequence>
<dbReference type="InterPro" id="IPR050330">
    <property type="entry name" value="Bact_OuterMem_StrucFunc"/>
</dbReference>
<reference evidence="3 4" key="1">
    <citation type="submission" date="2013-04" db="EMBL/GenBank/DDBJ databases">
        <title>The Genome Sequence of Treponema medium ATCC 700293.</title>
        <authorList>
            <consortium name="The Broad Institute Genomics Platform"/>
            <person name="Earl A."/>
            <person name="Ward D."/>
            <person name="Feldgarden M."/>
            <person name="Gevers D."/>
            <person name="Leonetti C."/>
            <person name="Blanton J.M."/>
            <person name="Dewhirst F.E."/>
            <person name="Izard J."/>
            <person name="Walker B."/>
            <person name="Young S."/>
            <person name="Zeng Q."/>
            <person name="Gargeya S."/>
            <person name="Fitzgerald M."/>
            <person name="Haas B."/>
            <person name="Abouelleil A."/>
            <person name="Allen A.W."/>
            <person name="Alvarado L."/>
            <person name="Arachchi H.M."/>
            <person name="Berlin A.M."/>
            <person name="Chapman S.B."/>
            <person name="Gainer-Dewar J."/>
            <person name="Goldberg J."/>
            <person name="Griggs A."/>
            <person name="Gujja S."/>
            <person name="Hansen M."/>
            <person name="Howarth C."/>
            <person name="Imamovic A."/>
            <person name="Ireland A."/>
            <person name="Larimer J."/>
            <person name="McCowan C."/>
            <person name="Murphy C."/>
            <person name="Pearson M."/>
            <person name="Poon T.W."/>
            <person name="Priest M."/>
            <person name="Roberts A."/>
            <person name="Saif S."/>
            <person name="Shea T."/>
            <person name="Sisk P."/>
            <person name="Sykes S."/>
            <person name="Wortman J."/>
            <person name="Nusbaum C."/>
            <person name="Birren B."/>
        </authorList>
    </citation>
    <scope>NUCLEOTIDE SEQUENCE [LARGE SCALE GENOMIC DNA]</scope>
    <source>
        <strain evidence="3 4">ATCC 700293</strain>
    </source>
</reference>
<dbReference type="GO" id="GO:0016020">
    <property type="term" value="C:membrane"/>
    <property type="evidence" value="ECO:0007669"/>
    <property type="project" value="UniProtKB-UniRule"/>
</dbReference>
<dbReference type="Proteomes" id="UP000014634">
    <property type="component" value="Unassembled WGS sequence"/>
</dbReference>
<protein>
    <recommendedName>
        <fullName evidence="2">OmpA-like domain-containing protein</fullName>
    </recommendedName>
</protein>
<dbReference type="Pfam" id="PF00691">
    <property type="entry name" value="OmpA"/>
    <property type="match status" value="1"/>
</dbReference>
<evidence type="ECO:0000313" key="3">
    <source>
        <dbReference type="EMBL" id="EPF27888.1"/>
    </source>
</evidence>
<dbReference type="SUPFAM" id="SSF103088">
    <property type="entry name" value="OmpA-like"/>
    <property type="match status" value="1"/>
</dbReference>
<name>A0AA87NKH6_TREMD</name>
<keyword evidence="1" id="KW-0472">Membrane</keyword>